<protein>
    <submittedName>
        <fullName evidence="1">Uncharacterized protein</fullName>
    </submittedName>
</protein>
<evidence type="ECO:0000313" key="1">
    <source>
        <dbReference type="EMBL" id="GAH24647.1"/>
    </source>
</evidence>
<dbReference type="AlphaFoldDB" id="X1DWL7"/>
<sequence>MLTKPSTQDVIAYELRQDPDLSNLPAKLRKIGIHPAYVPLLSELAYIIPPTGDLITMAVREAFTPEIAARFGQYEDFPKEFAHWAAKKGLTQDWAERYWAAHWSLPSASQGFEMLHRGVIGTTELNMLLRALDIMPFWRDKLTYVAYKRLTRVDIRRMYRVGVLDEEGVLNANLELGYNERDSKRMTEFTVKQTLQTLSKFTSRDVIAAYAKRMISRSEARSLLDMLDVKGRDIDYILSTADYKRAWEFTENRIAGIRNLYRSLVYDGDKARAELLNWTYRLNKLTYLWS</sequence>
<accession>X1DWL7</accession>
<feature type="non-terminal residue" evidence="1">
    <location>
        <position position="290"/>
    </location>
</feature>
<comment type="caution">
    <text evidence="1">The sequence shown here is derived from an EMBL/GenBank/DDBJ whole genome shotgun (WGS) entry which is preliminary data.</text>
</comment>
<reference evidence="1" key="1">
    <citation type="journal article" date="2014" name="Front. Microbiol.">
        <title>High frequency of phylogenetically diverse reductive dehalogenase-homologous genes in deep subseafloor sedimentary metagenomes.</title>
        <authorList>
            <person name="Kawai M."/>
            <person name="Futagami T."/>
            <person name="Toyoda A."/>
            <person name="Takaki Y."/>
            <person name="Nishi S."/>
            <person name="Hori S."/>
            <person name="Arai W."/>
            <person name="Tsubouchi T."/>
            <person name="Morono Y."/>
            <person name="Uchiyama I."/>
            <person name="Ito T."/>
            <person name="Fujiyama A."/>
            <person name="Inagaki F."/>
            <person name="Takami H."/>
        </authorList>
    </citation>
    <scope>NUCLEOTIDE SEQUENCE</scope>
    <source>
        <strain evidence="1">Expedition CK06-06</strain>
    </source>
</reference>
<proteinExistence type="predicted"/>
<name>X1DWL7_9ZZZZ</name>
<dbReference type="EMBL" id="BARU01003530">
    <property type="protein sequence ID" value="GAH24647.1"/>
    <property type="molecule type" value="Genomic_DNA"/>
</dbReference>
<gene>
    <name evidence="1" type="ORF">S03H2_07594</name>
</gene>
<organism evidence="1">
    <name type="scientific">marine sediment metagenome</name>
    <dbReference type="NCBI Taxonomy" id="412755"/>
    <lineage>
        <taxon>unclassified sequences</taxon>
        <taxon>metagenomes</taxon>
        <taxon>ecological metagenomes</taxon>
    </lineage>
</organism>